<dbReference type="PANTHER" id="PTHR36703">
    <property type="entry name" value="TRIACYLGLYCEROL LIPASE-LIKE PROTEIN"/>
    <property type="match status" value="1"/>
</dbReference>
<accession>A0A8I6X0Q9</accession>
<evidence type="ECO:0000256" key="1">
    <source>
        <dbReference type="SAM" id="MobiDB-lite"/>
    </source>
</evidence>
<dbReference type="Gramene" id="HORVU.MOREX.r3.2HG0213160.1">
    <property type="protein sequence ID" value="HORVU.MOREX.r3.2HG0213160.1"/>
    <property type="gene ID" value="HORVU.MOREX.r3.2HG0213160"/>
</dbReference>
<dbReference type="Proteomes" id="UP000011116">
    <property type="component" value="Chromosome 2H"/>
</dbReference>
<reference evidence="2" key="3">
    <citation type="submission" date="2022-01" db="UniProtKB">
        <authorList>
            <consortium name="EnsemblPlants"/>
        </authorList>
    </citation>
    <scope>IDENTIFICATION</scope>
    <source>
        <strain evidence="2">subsp. vulgare</strain>
    </source>
</reference>
<reference evidence="2" key="2">
    <citation type="submission" date="2020-10" db="EMBL/GenBank/DDBJ databases">
        <authorList>
            <person name="Scholz U."/>
            <person name="Mascher M."/>
            <person name="Fiebig A."/>
        </authorList>
    </citation>
    <scope>NUCLEOTIDE SEQUENCE [LARGE SCALE GENOMIC DNA]</scope>
    <source>
        <strain evidence="2">cv. Morex</strain>
    </source>
</reference>
<gene>
    <name evidence="2" type="primary">LOC123428441</name>
</gene>
<dbReference type="RefSeq" id="XP_044968588.1">
    <property type="nucleotide sequence ID" value="XM_045112653.1"/>
</dbReference>
<organism evidence="2 3">
    <name type="scientific">Hordeum vulgare subsp. vulgare</name>
    <name type="common">Domesticated barley</name>
    <dbReference type="NCBI Taxonomy" id="112509"/>
    <lineage>
        <taxon>Eukaryota</taxon>
        <taxon>Viridiplantae</taxon>
        <taxon>Streptophyta</taxon>
        <taxon>Embryophyta</taxon>
        <taxon>Tracheophyta</taxon>
        <taxon>Spermatophyta</taxon>
        <taxon>Magnoliopsida</taxon>
        <taxon>Liliopsida</taxon>
        <taxon>Poales</taxon>
        <taxon>Poaceae</taxon>
        <taxon>BOP clade</taxon>
        <taxon>Pooideae</taxon>
        <taxon>Triticodae</taxon>
        <taxon>Triticeae</taxon>
        <taxon>Hordeinae</taxon>
        <taxon>Hordeum</taxon>
    </lineage>
</organism>
<proteinExistence type="predicted"/>
<dbReference type="PANTHER" id="PTHR36703:SF1">
    <property type="entry name" value="TRIACYLGLYCEROL LIPASE-LIKE PROTEIN"/>
    <property type="match status" value="1"/>
</dbReference>
<dbReference type="EnsemblPlants" id="HORVU.MOREX.r3.2HG0213160.1">
    <property type="protein sequence ID" value="HORVU.MOREX.r3.2HG0213160.1"/>
    <property type="gene ID" value="HORVU.MOREX.r3.2HG0213160"/>
</dbReference>
<feature type="region of interest" description="Disordered" evidence="1">
    <location>
        <begin position="167"/>
        <end position="224"/>
    </location>
</feature>
<dbReference type="GeneID" id="123428441"/>
<evidence type="ECO:0000313" key="3">
    <source>
        <dbReference type="Proteomes" id="UP000011116"/>
    </source>
</evidence>
<dbReference type="KEGG" id="hvg:123428441"/>
<reference evidence="3" key="1">
    <citation type="journal article" date="2012" name="Nature">
        <title>A physical, genetic and functional sequence assembly of the barley genome.</title>
        <authorList>
            <consortium name="The International Barley Genome Sequencing Consortium"/>
            <person name="Mayer K.F."/>
            <person name="Waugh R."/>
            <person name="Brown J.W."/>
            <person name="Schulman A."/>
            <person name="Langridge P."/>
            <person name="Platzer M."/>
            <person name="Fincher G.B."/>
            <person name="Muehlbauer G.J."/>
            <person name="Sato K."/>
            <person name="Close T.J."/>
            <person name="Wise R.P."/>
            <person name="Stein N."/>
        </authorList>
    </citation>
    <scope>NUCLEOTIDE SEQUENCE [LARGE SCALE GENOMIC DNA]</scope>
    <source>
        <strain evidence="3">cv. Morex</strain>
    </source>
</reference>
<protein>
    <submittedName>
        <fullName evidence="2">Uncharacterized protein</fullName>
    </submittedName>
</protein>
<dbReference type="AlphaFoldDB" id="A0A8I6X0Q9"/>
<dbReference type="OrthoDB" id="1934526at2759"/>
<evidence type="ECO:0000313" key="2">
    <source>
        <dbReference type="EnsemblPlants" id="HORVU.MOREX.r3.2HG0213160.1"/>
    </source>
</evidence>
<name>A0A8I6X0Q9_HORVV</name>
<sequence>MAARRLAGAGRAVLSLPNVRRRATNSWAAVRDTFFSTKEVFESHRVVFTVGTSIASVLTAWAGYSIRHMQQTKIDKRLHSIEQSLRDTHKVEHDEIKKIVTSYNISTSACIATALTTTVVGYALGWRGGAWYARRIVRREQQKLMGQIKSQNRWHWRPFSKLRTRFRSNRHASKSSDAPQLPGKDASASANKGQGAEALSNNAASANVGGGSQPAPASAAAGCR</sequence>
<keyword evidence="3" id="KW-1185">Reference proteome</keyword>
<feature type="compositionally biased region" description="Low complexity" evidence="1">
    <location>
        <begin position="200"/>
        <end position="224"/>
    </location>
</feature>
<dbReference type="Gramene" id="HORVU.MOREX.r2.2HG0177260.1">
    <property type="protein sequence ID" value="HORVU.MOREX.r2.2HG0177260.1"/>
    <property type="gene ID" value="HORVU.MOREX.r2.2HG0177260"/>
</dbReference>
<dbReference type="SMR" id="A0A8I6X0Q9"/>